<dbReference type="InterPro" id="IPR036390">
    <property type="entry name" value="WH_DNA-bd_sf"/>
</dbReference>
<dbReference type="Gene3D" id="3.90.1150.10">
    <property type="entry name" value="Aspartate Aminotransferase, domain 1"/>
    <property type="match status" value="1"/>
</dbReference>
<evidence type="ECO:0000259" key="6">
    <source>
        <dbReference type="PROSITE" id="PS50949"/>
    </source>
</evidence>
<keyword evidence="4" id="KW-0238">DNA-binding</keyword>
<dbReference type="PANTHER" id="PTHR46577">
    <property type="entry name" value="HTH-TYPE TRANSCRIPTIONAL REGULATORY PROTEIN GABR"/>
    <property type="match status" value="1"/>
</dbReference>
<dbReference type="InterPro" id="IPR036388">
    <property type="entry name" value="WH-like_DNA-bd_sf"/>
</dbReference>
<dbReference type="PANTHER" id="PTHR46577:SF1">
    <property type="entry name" value="HTH-TYPE TRANSCRIPTIONAL REGULATORY PROTEIN GABR"/>
    <property type="match status" value="1"/>
</dbReference>
<gene>
    <name evidence="7" type="ORF">AGRA3207_006421</name>
</gene>
<dbReference type="GO" id="GO:0008483">
    <property type="term" value="F:transaminase activity"/>
    <property type="evidence" value="ECO:0007669"/>
    <property type="project" value="UniProtKB-KW"/>
</dbReference>
<proteinExistence type="inferred from homology"/>
<evidence type="ECO:0000313" key="8">
    <source>
        <dbReference type="Proteomes" id="UP001049518"/>
    </source>
</evidence>
<dbReference type="RefSeq" id="WP_231330894.1">
    <property type="nucleotide sequence ID" value="NZ_CP059572.1"/>
</dbReference>
<comment type="similarity">
    <text evidence="1">In the C-terminal section; belongs to the class-I pyridoxal-phosphate-dependent aminotransferase family.</text>
</comment>
<dbReference type="Gene3D" id="3.40.640.10">
    <property type="entry name" value="Type I PLP-dependent aspartate aminotransferase-like (Major domain)"/>
    <property type="match status" value="1"/>
</dbReference>
<keyword evidence="7" id="KW-0808">Transferase</keyword>
<evidence type="ECO:0000256" key="4">
    <source>
        <dbReference type="ARBA" id="ARBA00023125"/>
    </source>
</evidence>
<evidence type="ECO:0000256" key="3">
    <source>
        <dbReference type="ARBA" id="ARBA00023015"/>
    </source>
</evidence>
<accession>A0ABX8R1M9</accession>
<dbReference type="InterPro" id="IPR015424">
    <property type="entry name" value="PyrdxlP-dep_Trfase"/>
</dbReference>
<dbReference type="EMBL" id="CP059572">
    <property type="protein sequence ID" value="QXJ24991.1"/>
    <property type="molecule type" value="Genomic_DNA"/>
</dbReference>
<organism evidence="7 8">
    <name type="scientific">Actinomadura graeca</name>
    <dbReference type="NCBI Taxonomy" id="2750812"/>
    <lineage>
        <taxon>Bacteria</taxon>
        <taxon>Bacillati</taxon>
        <taxon>Actinomycetota</taxon>
        <taxon>Actinomycetes</taxon>
        <taxon>Streptosporangiales</taxon>
        <taxon>Thermomonosporaceae</taxon>
        <taxon>Actinomadura</taxon>
    </lineage>
</organism>
<dbReference type="PROSITE" id="PS50949">
    <property type="entry name" value="HTH_GNTR"/>
    <property type="match status" value="1"/>
</dbReference>
<sequence>MQHDSSVLSLADRLRAEVRRLGPGERLPSSRALVERHRVSPVTVSRALALLAAEGLVVTRPGSGTFAAERPVPAAGPADLGWQAVTLGDRSVDAAGVAGLLTPAPEGASALSGGYLHPTLQPARALATAAARAARRPDAWEMPALGGMPELRAWFARAVGGGVVPSDVVITSGGQQSLTTVLRALLPPGASLLVESPTYLGVLAIARASGIHPVPVPADDDGVRPDLLAEAFAMSGARVLYCQPTFGNPAGTVLPPRRREQVLAVARAAGAFVVEDDFARHLGIDPPPPPLIALDGEGRVVHIASLTKATAPSLRVAAVIARGPVAERIRATQLVEEFFPARPLQETLLELVSSPGWPRHLRAVRAALRSRRDAVLSAFARDLPELRPNRPAGGFHLWARLPDGVDDVELAEAALRAGVLVSAGRPFFPAEAPAPYLRISYGTAANEAELSEGVRRLAAVVRR</sequence>
<keyword evidence="8" id="KW-1185">Reference proteome</keyword>
<name>A0ABX8R1M9_9ACTN</name>
<keyword evidence="5" id="KW-0804">Transcription</keyword>
<dbReference type="SMART" id="SM00345">
    <property type="entry name" value="HTH_GNTR"/>
    <property type="match status" value="1"/>
</dbReference>
<feature type="domain" description="HTH gntR-type" evidence="6">
    <location>
        <begin position="4"/>
        <end position="70"/>
    </location>
</feature>
<dbReference type="Proteomes" id="UP001049518">
    <property type="component" value="Chromosome"/>
</dbReference>
<evidence type="ECO:0000313" key="7">
    <source>
        <dbReference type="EMBL" id="QXJ24991.1"/>
    </source>
</evidence>
<dbReference type="SUPFAM" id="SSF46785">
    <property type="entry name" value="Winged helix' DNA-binding domain"/>
    <property type="match status" value="1"/>
</dbReference>
<dbReference type="InterPro" id="IPR015422">
    <property type="entry name" value="PyrdxlP-dep_Trfase_small"/>
</dbReference>
<evidence type="ECO:0000256" key="1">
    <source>
        <dbReference type="ARBA" id="ARBA00005384"/>
    </source>
</evidence>
<dbReference type="InterPro" id="IPR051446">
    <property type="entry name" value="HTH_trans_reg/aminotransferase"/>
</dbReference>
<keyword evidence="3" id="KW-0805">Transcription regulation</keyword>
<reference evidence="7" key="1">
    <citation type="submission" date="2020-07" db="EMBL/GenBank/DDBJ databases">
        <authorList>
            <person name="Tarantini F.S."/>
            <person name="Hong K.W."/>
            <person name="Chan K.G."/>
        </authorList>
    </citation>
    <scope>NUCLEOTIDE SEQUENCE</scope>
    <source>
        <strain evidence="7">32-07</strain>
    </source>
</reference>
<dbReference type="SUPFAM" id="SSF53383">
    <property type="entry name" value="PLP-dependent transferases"/>
    <property type="match status" value="1"/>
</dbReference>
<evidence type="ECO:0000256" key="2">
    <source>
        <dbReference type="ARBA" id="ARBA00022898"/>
    </source>
</evidence>
<dbReference type="InterPro" id="IPR015421">
    <property type="entry name" value="PyrdxlP-dep_Trfase_major"/>
</dbReference>
<keyword evidence="2" id="KW-0663">Pyridoxal phosphate</keyword>
<evidence type="ECO:0000256" key="5">
    <source>
        <dbReference type="ARBA" id="ARBA00023163"/>
    </source>
</evidence>
<dbReference type="Gene3D" id="1.10.10.10">
    <property type="entry name" value="Winged helix-like DNA-binding domain superfamily/Winged helix DNA-binding domain"/>
    <property type="match status" value="1"/>
</dbReference>
<dbReference type="CDD" id="cd00609">
    <property type="entry name" value="AAT_like"/>
    <property type="match status" value="1"/>
</dbReference>
<dbReference type="InterPro" id="IPR000524">
    <property type="entry name" value="Tscrpt_reg_HTH_GntR"/>
</dbReference>
<dbReference type="Pfam" id="PF00392">
    <property type="entry name" value="GntR"/>
    <property type="match status" value="1"/>
</dbReference>
<dbReference type="InterPro" id="IPR004839">
    <property type="entry name" value="Aminotransferase_I/II_large"/>
</dbReference>
<dbReference type="Pfam" id="PF00155">
    <property type="entry name" value="Aminotran_1_2"/>
    <property type="match status" value="1"/>
</dbReference>
<keyword evidence="7" id="KW-0032">Aminotransferase</keyword>
<protein>
    <submittedName>
        <fullName evidence="7">PLP-dependent aminotransferase family protein</fullName>
    </submittedName>
</protein>